<name>A0A6J6HJ92_9ZZZZ</name>
<organism evidence="1">
    <name type="scientific">freshwater metagenome</name>
    <dbReference type="NCBI Taxonomy" id="449393"/>
    <lineage>
        <taxon>unclassified sequences</taxon>
        <taxon>metagenomes</taxon>
        <taxon>ecological metagenomes</taxon>
    </lineage>
</organism>
<proteinExistence type="predicted"/>
<evidence type="ECO:0000313" key="1">
    <source>
        <dbReference type="EMBL" id="CAB4613317.1"/>
    </source>
</evidence>
<accession>A0A6J6HJ92</accession>
<sequence>MNIQIPNTNALAITNFVERYFSIRGEKSAALSEPIAIMVPIRPKVVTPLSKTLVAMRALNS</sequence>
<protein>
    <submittedName>
        <fullName evidence="1">Unannotated protein</fullName>
    </submittedName>
</protein>
<dbReference type="AlphaFoldDB" id="A0A6J6HJ92"/>
<reference evidence="1" key="1">
    <citation type="submission" date="2020-05" db="EMBL/GenBank/DDBJ databases">
        <authorList>
            <person name="Chiriac C."/>
            <person name="Salcher M."/>
            <person name="Ghai R."/>
            <person name="Kavagutti S V."/>
        </authorList>
    </citation>
    <scope>NUCLEOTIDE SEQUENCE</scope>
</reference>
<dbReference type="EMBL" id="CAEZUS010000124">
    <property type="protein sequence ID" value="CAB4613317.1"/>
    <property type="molecule type" value="Genomic_DNA"/>
</dbReference>
<gene>
    <name evidence="1" type="ORF">UFOPK1852_00816</name>
</gene>